<evidence type="ECO:0000313" key="4">
    <source>
        <dbReference type="Proteomes" id="UP000274541"/>
    </source>
</evidence>
<dbReference type="EMBL" id="RBPX01000305">
    <property type="protein sequence ID" value="RMO60424.1"/>
    <property type="molecule type" value="Genomic_DNA"/>
</dbReference>
<organism evidence="1 4">
    <name type="scientific">Pseudomonas syringae pv. aptata</name>
    <dbReference type="NCBI Taxonomy" id="83167"/>
    <lineage>
        <taxon>Bacteria</taxon>
        <taxon>Pseudomonadati</taxon>
        <taxon>Pseudomonadota</taxon>
        <taxon>Gammaproteobacteria</taxon>
        <taxon>Pseudomonadales</taxon>
        <taxon>Pseudomonadaceae</taxon>
        <taxon>Pseudomonas</taxon>
        <taxon>Pseudomonas syringae</taxon>
    </lineage>
</organism>
<dbReference type="AlphaFoldDB" id="A0A0N8T8G6"/>
<sequence>MIVSLTLMVSKSQIKQKAFFTLLSEMTANGRKARSPGLIVATHNLREFQRTDGLRLDDRATR</sequence>
<reference evidence="3 4" key="1">
    <citation type="submission" date="2018-08" db="EMBL/GenBank/DDBJ databases">
        <title>Recombination of ecologically and evolutionarily significant loci maintains genetic cohesion in the Pseudomonas syringae species complex.</title>
        <authorList>
            <person name="Dillon M."/>
            <person name="Thakur S."/>
            <person name="Almeida R.N.D."/>
            <person name="Weir B.S."/>
            <person name="Guttman D.S."/>
        </authorList>
    </citation>
    <scope>NUCLEOTIDE SEQUENCE [LARGE SCALE GENOMIC DNA]</scope>
    <source>
        <strain evidence="2 3">ICMP 11935</strain>
        <strain evidence="1 4">ICMP 4388</strain>
    </source>
</reference>
<dbReference type="RefSeq" id="WP_024663313.1">
    <property type="nucleotide sequence ID" value="NZ_JAHDTA010000014.1"/>
</dbReference>
<protein>
    <submittedName>
        <fullName evidence="1">Uncharacterized protein</fullName>
    </submittedName>
</protein>
<proteinExistence type="predicted"/>
<dbReference type="EMBL" id="RBUF01000664">
    <property type="protein sequence ID" value="RMU68506.1"/>
    <property type="molecule type" value="Genomic_DNA"/>
</dbReference>
<evidence type="ECO:0000313" key="2">
    <source>
        <dbReference type="EMBL" id="RMU68506.1"/>
    </source>
</evidence>
<dbReference type="GeneID" id="77276844"/>
<dbReference type="Proteomes" id="UP000274541">
    <property type="component" value="Unassembled WGS sequence"/>
</dbReference>
<evidence type="ECO:0000313" key="1">
    <source>
        <dbReference type="EMBL" id="RMO60424.1"/>
    </source>
</evidence>
<evidence type="ECO:0000313" key="3">
    <source>
        <dbReference type="Proteomes" id="UP000274315"/>
    </source>
</evidence>
<accession>A0A0N8T8G6</accession>
<name>A0A0N8T8G6_PSEAP</name>
<comment type="caution">
    <text evidence="1">The sequence shown here is derived from an EMBL/GenBank/DDBJ whole genome shotgun (WGS) entry which is preliminary data.</text>
</comment>
<dbReference type="Proteomes" id="UP000274315">
    <property type="component" value="Unassembled WGS sequence"/>
</dbReference>
<gene>
    <name evidence="2" type="ORF">ALP24_101100</name>
    <name evidence="1" type="ORF">ALQ37_101027</name>
</gene>